<dbReference type="SUPFAM" id="SSF89919">
    <property type="entry name" value="Ribosome-binding factor A, RbfA"/>
    <property type="match status" value="1"/>
</dbReference>
<sequence length="104" mass="12146">MRPYRNLKLASLIQRELNNILLRDYETEPGVFITITGVEIDEKLLRAKIKLGVIPFEKEPEVFLKIQKSSRSLRYKLLKKINIKPMPKLVFFLQEGSGQKNTVM</sequence>
<dbReference type="EMBL" id="PCWR01000002">
    <property type="protein sequence ID" value="PIR07625.1"/>
    <property type="molecule type" value="Genomic_DNA"/>
</dbReference>
<dbReference type="Pfam" id="PF02033">
    <property type="entry name" value="RBFA"/>
    <property type="match status" value="1"/>
</dbReference>
<organism evidence="2 3">
    <name type="scientific">Candidatus Jorgensenbacteria bacterium CG11_big_fil_rev_8_21_14_0_20_38_23</name>
    <dbReference type="NCBI Taxonomy" id="1974594"/>
    <lineage>
        <taxon>Bacteria</taxon>
        <taxon>Candidatus Joergenseniibacteriota</taxon>
    </lineage>
</organism>
<dbReference type="InterPro" id="IPR000238">
    <property type="entry name" value="RbfA"/>
</dbReference>
<dbReference type="InterPro" id="IPR015946">
    <property type="entry name" value="KH_dom-like_a/b"/>
</dbReference>
<dbReference type="GO" id="GO:0006364">
    <property type="term" value="P:rRNA processing"/>
    <property type="evidence" value="ECO:0007669"/>
    <property type="project" value="InterPro"/>
</dbReference>
<dbReference type="InterPro" id="IPR023799">
    <property type="entry name" value="RbfA_dom_sf"/>
</dbReference>
<evidence type="ECO:0008006" key="4">
    <source>
        <dbReference type="Google" id="ProtNLM"/>
    </source>
</evidence>
<keyword evidence="1" id="KW-0690">Ribosome biogenesis</keyword>
<evidence type="ECO:0000313" key="2">
    <source>
        <dbReference type="EMBL" id="PIR07625.1"/>
    </source>
</evidence>
<name>A0A2H0NHI8_9BACT</name>
<proteinExistence type="predicted"/>
<dbReference type="Proteomes" id="UP000228867">
    <property type="component" value="Unassembled WGS sequence"/>
</dbReference>
<reference evidence="2 3" key="1">
    <citation type="submission" date="2017-09" db="EMBL/GenBank/DDBJ databases">
        <title>Depth-based differentiation of microbial function through sediment-hosted aquifers and enrichment of novel symbionts in the deep terrestrial subsurface.</title>
        <authorList>
            <person name="Probst A.J."/>
            <person name="Ladd B."/>
            <person name="Jarett J.K."/>
            <person name="Geller-Mcgrath D.E."/>
            <person name="Sieber C.M."/>
            <person name="Emerson J.B."/>
            <person name="Anantharaman K."/>
            <person name="Thomas B.C."/>
            <person name="Malmstrom R."/>
            <person name="Stieglmeier M."/>
            <person name="Klingl A."/>
            <person name="Woyke T."/>
            <person name="Ryan C.M."/>
            <person name="Banfield J.F."/>
        </authorList>
    </citation>
    <scope>NUCLEOTIDE SEQUENCE [LARGE SCALE GENOMIC DNA]</scope>
    <source>
        <strain evidence="2">CG11_big_fil_rev_8_21_14_0_20_38_23</strain>
    </source>
</reference>
<gene>
    <name evidence="2" type="ORF">COV54_00045</name>
</gene>
<protein>
    <recommendedName>
        <fullName evidence="4">Ribosome-binding factor A</fullName>
    </recommendedName>
</protein>
<evidence type="ECO:0000256" key="1">
    <source>
        <dbReference type="ARBA" id="ARBA00022517"/>
    </source>
</evidence>
<evidence type="ECO:0000313" key="3">
    <source>
        <dbReference type="Proteomes" id="UP000228867"/>
    </source>
</evidence>
<dbReference type="Gene3D" id="3.30.300.20">
    <property type="match status" value="1"/>
</dbReference>
<comment type="caution">
    <text evidence="2">The sequence shown here is derived from an EMBL/GenBank/DDBJ whole genome shotgun (WGS) entry which is preliminary data.</text>
</comment>
<accession>A0A2H0NHI8</accession>
<dbReference type="AlphaFoldDB" id="A0A2H0NHI8"/>